<gene>
    <name evidence="6" type="ORF">CVM39_16120</name>
    <name evidence="7" type="ORF">SAMN06297129_3036</name>
</gene>
<feature type="transmembrane region" description="Helical" evidence="5">
    <location>
        <begin position="60"/>
        <end position="78"/>
    </location>
</feature>
<keyword evidence="2 5" id="KW-0812">Transmembrane</keyword>
<dbReference type="Gene3D" id="1.20.1550.10">
    <property type="entry name" value="DsbB-like"/>
    <property type="match status" value="1"/>
</dbReference>
<dbReference type="PIRSF" id="PIRSF033913">
    <property type="entry name" value="S-S_format_DsbB"/>
    <property type="match status" value="1"/>
</dbReference>
<dbReference type="EMBL" id="OBEA01000006">
    <property type="protein sequence ID" value="SNY55552.1"/>
    <property type="molecule type" value="Genomic_DNA"/>
</dbReference>
<dbReference type="Proteomes" id="UP000231655">
    <property type="component" value="Unassembled WGS sequence"/>
</dbReference>
<dbReference type="Pfam" id="PF02600">
    <property type="entry name" value="DsbB"/>
    <property type="match status" value="1"/>
</dbReference>
<evidence type="ECO:0000256" key="1">
    <source>
        <dbReference type="ARBA" id="ARBA00004141"/>
    </source>
</evidence>
<organism evidence="7 8">
    <name type="scientific">Pseudooceanicola antarcticus</name>
    <dbReference type="NCBI Taxonomy" id="1247613"/>
    <lineage>
        <taxon>Bacteria</taxon>
        <taxon>Pseudomonadati</taxon>
        <taxon>Pseudomonadota</taxon>
        <taxon>Alphaproteobacteria</taxon>
        <taxon>Rhodobacterales</taxon>
        <taxon>Paracoccaceae</taxon>
        <taxon>Pseudooceanicola</taxon>
    </lineage>
</organism>
<keyword evidence="3 5" id="KW-1133">Transmembrane helix</keyword>
<dbReference type="OrthoDB" id="9808637at2"/>
<dbReference type="InterPro" id="IPR024199">
    <property type="entry name" value="Uncharacterised_DsbB"/>
</dbReference>
<dbReference type="EMBL" id="PGTD01000018">
    <property type="protein sequence ID" value="PJE26861.1"/>
    <property type="molecule type" value="Genomic_DNA"/>
</dbReference>
<evidence type="ECO:0000313" key="7">
    <source>
        <dbReference type="EMBL" id="SNY55552.1"/>
    </source>
</evidence>
<proteinExistence type="predicted"/>
<evidence type="ECO:0000256" key="3">
    <source>
        <dbReference type="ARBA" id="ARBA00022989"/>
    </source>
</evidence>
<keyword evidence="4 5" id="KW-0472">Membrane</keyword>
<evidence type="ECO:0000313" key="8">
    <source>
        <dbReference type="Proteomes" id="UP000231655"/>
    </source>
</evidence>
<protein>
    <submittedName>
        <fullName evidence="6">Disulfide bond formation protein B</fullName>
    </submittedName>
    <submittedName>
        <fullName evidence="7">Disulfide bond formation protein DsbB</fullName>
    </submittedName>
</protein>
<dbReference type="GO" id="GO:0015035">
    <property type="term" value="F:protein-disulfide reductase activity"/>
    <property type="evidence" value="ECO:0007669"/>
    <property type="project" value="InterPro"/>
</dbReference>
<dbReference type="Proteomes" id="UP000231702">
    <property type="component" value="Unassembled WGS sequence"/>
</dbReference>
<evidence type="ECO:0000256" key="4">
    <source>
        <dbReference type="ARBA" id="ARBA00023136"/>
    </source>
</evidence>
<dbReference type="InterPro" id="IPR003752">
    <property type="entry name" value="DiS_bond_form_DsbB/BdbC"/>
</dbReference>
<sequence>MTFRLKTALAGAGSAALLLGALGSQFIGGLAPCHLCLLQRWPHLAAIVIAGAAVATGQRLLALLGALAAAVTAGIGIYHTGVERDIFEGPTSCTSSSTGSVSADQLFDQIMAAPLIRCDEVAFEFLGLSMASWNAVLSLGLVAVWLWAYLRD</sequence>
<dbReference type="RefSeq" id="WP_097146748.1">
    <property type="nucleotide sequence ID" value="NZ_OBEA01000006.1"/>
</dbReference>
<dbReference type="SUPFAM" id="SSF158442">
    <property type="entry name" value="DsbB-like"/>
    <property type="match status" value="1"/>
</dbReference>
<feature type="transmembrane region" description="Helical" evidence="5">
    <location>
        <begin position="131"/>
        <end position="150"/>
    </location>
</feature>
<dbReference type="GO" id="GO:0016020">
    <property type="term" value="C:membrane"/>
    <property type="evidence" value="ECO:0007669"/>
    <property type="project" value="UniProtKB-SubCell"/>
</dbReference>
<keyword evidence="9" id="KW-1185">Reference proteome</keyword>
<evidence type="ECO:0000256" key="5">
    <source>
        <dbReference type="SAM" id="Phobius"/>
    </source>
</evidence>
<dbReference type="GO" id="GO:0006457">
    <property type="term" value="P:protein folding"/>
    <property type="evidence" value="ECO:0007669"/>
    <property type="project" value="InterPro"/>
</dbReference>
<comment type="subcellular location">
    <subcellularLocation>
        <location evidence="1">Membrane</location>
        <topology evidence="1">Multi-pass membrane protein</topology>
    </subcellularLocation>
</comment>
<reference evidence="6 9" key="2">
    <citation type="journal article" date="2018" name="Int. J. Syst. Evol. Microbiol.">
        <title>Pseudooceanicola lipolyticus sp. nov., a marine alphaproteobacterium, reclassification of Oceanicola flagellatus as Pseudooceanicola flagellatus comb. nov. and emended description of the genus Pseudooceanicola.</title>
        <authorList>
            <person name="Huang M.-M."/>
            <person name="Guo L.-L."/>
            <person name="Wu Y.-H."/>
            <person name="Lai Q.-L."/>
            <person name="Shao Z.-Z."/>
            <person name="Wang C.-S."/>
            <person name="Wu M."/>
            <person name="Xu X.-W."/>
        </authorList>
    </citation>
    <scope>NUCLEOTIDE SEQUENCE [LARGE SCALE GENOMIC DNA]</scope>
    <source>
        <strain evidence="6 9">Ar-45</strain>
    </source>
</reference>
<evidence type="ECO:0000256" key="2">
    <source>
        <dbReference type="ARBA" id="ARBA00022692"/>
    </source>
</evidence>
<reference evidence="7 8" key="1">
    <citation type="submission" date="2017-09" db="EMBL/GenBank/DDBJ databases">
        <authorList>
            <person name="Ehlers B."/>
            <person name="Leendertz F.H."/>
        </authorList>
    </citation>
    <scope>NUCLEOTIDE SEQUENCE [LARGE SCALE GENOMIC DNA]</scope>
    <source>
        <strain evidence="7 8">CGMCC 1.12662</strain>
    </source>
</reference>
<evidence type="ECO:0000313" key="9">
    <source>
        <dbReference type="Proteomes" id="UP000231702"/>
    </source>
</evidence>
<evidence type="ECO:0000313" key="6">
    <source>
        <dbReference type="EMBL" id="PJE26861.1"/>
    </source>
</evidence>
<dbReference type="InterPro" id="IPR023380">
    <property type="entry name" value="DsbB-like_sf"/>
</dbReference>
<name>A0A285J5R6_9RHOB</name>
<dbReference type="AlphaFoldDB" id="A0A285J5R6"/>
<accession>A0A285J5R6</accession>